<reference evidence="1" key="2">
    <citation type="submission" date="2023-04" db="EMBL/GenBank/DDBJ databases">
        <authorList>
            <person name="Bu L."/>
            <person name="Lu L."/>
            <person name="Laidemitt M.R."/>
            <person name="Zhang S.M."/>
            <person name="Mutuku M."/>
            <person name="Mkoji G."/>
            <person name="Steinauer M."/>
            <person name="Loker E.S."/>
        </authorList>
    </citation>
    <scope>NUCLEOTIDE SEQUENCE</scope>
    <source>
        <strain evidence="1">KasaAsao</strain>
        <tissue evidence="1">Whole Snail</tissue>
    </source>
</reference>
<evidence type="ECO:0000313" key="1">
    <source>
        <dbReference type="EMBL" id="KAK0064578.1"/>
    </source>
</evidence>
<dbReference type="AlphaFoldDB" id="A0AAD8FHY1"/>
<dbReference type="Proteomes" id="UP001233172">
    <property type="component" value="Unassembled WGS sequence"/>
</dbReference>
<accession>A0AAD8FHY1</accession>
<name>A0AAD8FHY1_BIOPF</name>
<comment type="caution">
    <text evidence="1">The sequence shown here is derived from an EMBL/GenBank/DDBJ whole genome shotgun (WGS) entry which is preliminary data.</text>
</comment>
<gene>
    <name evidence="1" type="ORF">Bpfe_006237</name>
</gene>
<sequence length="79" mass="8854">MEMWGVPLSVLGITAQSMGLTTTAQSMAFVVPELTASKTFRFKVESRTRNSSSRRARKKGRLLDVGTSSRREFWNVSID</sequence>
<keyword evidence="2" id="KW-1185">Reference proteome</keyword>
<protein>
    <submittedName>
        <fullName evidence="1">Uncharacterized protein</fullName>
    </submittedName>
</protein>
<evidence type="ECO:0000313" key="2">
    <source>
        <dbReference type="Proteomes" id="UP001233172"/>
    </source>
</evidence>
<proteinExistence type="predicted"/>
<organism evidence="1 2">
    <name type="scientific">Biomphalaria pfeifferi</name>
    <name type="common">Bloodfluke planorb</name>
    <name type="synonym">Freshwater snail</name>
    <dbReference type="NCBI Taxonomy" id="112525"/>
    <lineage>
        <taxon>Eukaryota</taxon>
        <taxon>Metazoa</taxon>
        <taxon>Spiralia</taxon>
        <taxon>Lophotrochozoa</taxon>
        <taxon>Mollusca</taxon>
        <taxon>Gastropoda</taxon>
        <taxon>Heterobranchia</taxon>
        <taxon>Euthyneura</taxon>
        <taxon>Panpulmonata</taxon>
        <taxon>Hygrophila</taxon>
        <taxon>Lymnaeoidea</taxon>
        <taxon>Planorbidae</taxon>
        <taxon>Biomphalaria</taxon>
    </lineage>
</organism>
<reference evidence="1" key="1">
    <citation type="journal article" date="2023" name="PLoS Negl. Trop. Dis.">
        <title>A genome sequence for Biomphalaria pfeifferi, the major vector snail for the human-infecting parasite Schistosoma mansoni.</title>
        <authorList>
            <person name="Bu L."/>
            <person name="Lu L."/>
            <person name="Laidemitt M.R."/>
            <person name="Zhang S.M."/>
            <person name="Mutuku M."/>
            <person name="Mkoji G."/>
            <person name="Steinauer M."/>
            <person name="Loker E.S."/>
        </authorList>
    </citation>
    <scope>NUCLEOTIDE SEQUENCE</scope>
    <source>
        <strain evidence="1">KasaAsao</strain>
    </source>
</reference>
<dbReference type="EMBL" id="JASAOG010000017">
    <property type="protein sequence ID" value="KAK0064578.1"/>
    <property type="molecule type" value="Genomic_DNA"/>
</dbReference>